<comment type="subcellular location">
    <subcellularLocation>
        <location evidence="1">Secreted</location>
    </subcellularLocation>
</comment>
<comment type="caution">
    <text evidence="5">The sequence shown here is derived from an EMBL/GenBank/DDBJ whole genome shotgun (WGS) entry which is preliminary data.</text>
</comment>
<accession>A0ABS2K168</accession>
<dbReference type="InterPro" id="IPR006626">
    <property type="entry name" value="PbH1"/>
</dbReference>
<protein>
    <submittedName>
        <fullName evidence="5">Right-handed parallel beta-helix repeat-containing protein</fullName>
    </submittedName>
</protein>
<reference evidence="5" key="1">
    <citation type="submission" date="2020-10" db="EMBL/GenBank/DDBJ databases">
        <title>Phylogeny of dyella-like bacteria.</title>
        <authorList>
            <person name="Fu J."/>
        </authorList>
    </citation>
    <scope>NUCLEOTIDE SEQUENCE</scope>
    <source>
        <strain evidence="5">DHOC52</strain>
    </source>
</reference>
<feature type="domain" description="Rhamnogalacturonase A/B/Epimerase-like pectate lyase" evidence="4">
    <location>
        <begin position="54"/>
        <end position="296"/>
    </location>
</feature>
<evidence type="ECO:0000313" key="6">
    <source>
        <dbReference type="Proteomes" id="UP001430149"/>
    </source>
</evidence>
<evidence type="ECO:0000259" key="4">
    <source>
        <dbReference type="Pfam" id="PF12708"/>
    </source>
</evidence>
<dbReference type="InterPro" id="IPR012334">
    <property type="entry name" value="Pectin_lyas_fold"/>
</dbReference>
<dbReference type="PANTHER" id="PTHR31375">
    <property type="match status" value="1"/>
</dbReference>
<evidence type="ECO:0000313" key="5">
    <source>
        <dbReference type="EMBL" id="MBM7124968.1"/>
    </source>
</evidence>
<dbReference type="SMART" id="SM00710">
    <property type="entry name" value="PbH1"/>
    <property type="match status" value="7"/>
</dbReference>
<dbReference type="InterPro" id="IPR011050">
    <property type="entry name" value="Pectin_lyase_fold/virulence"/>
</dbReference>
<name>A0ABS2K168_9GAMM</name>
<gene>
    <name evidence="5" type="ORF">ISP19_06200</name>
</gene>
<dbReference type="SUPFAM" id="SSF51126">
    <property type="entry name" value="Pectin lyase-like"/>
    <property type="match status" value="2"/>
</dbReference>
<evidence type="ECO:0000256" key="2">
    <source>
        <dbReference type="ARBA" id="ARBA00022525"/>
    </source>
</evidence>
<dbReference type="Pfam" id="PF12708">
    <property type="entry name" value="Pect-lyase_RHGA_epim"/>
    <property type="match status" value="1"/>
</dbReference>
<keyword evidence="3" id="KW-0732">Signal</keyword>
<feature type="signal peptide" evidence="3">
    <location>
        <begin position="1"/>
        <end position="36"/>
    </location>
</feature>
<dbReference type="RefSeq" id="WP_204680494.1">
    <property type="nucleotide sequence ID" value="NZ_BSNR01000005.1"/>
</dbReference>
<dbReference type="EMBL" id="JADIKE010000030">
    <property type="protein sequence ID" value="MBM7124968.1"/>
    <property type="molecule type" value="Genomic_DNA"/>
</dbReference>
<dbReference type="Gene3D" id="2.160.20.10">
    <property type="entry name" value="Single-stranded right-handed beta-helix, Pectin lyase-like"/>
    <property type="match status" value="1"/>
</dbReference>
<sequence length="381" mass="40379">MQYTNNAQVSNLNLRRKLLIAAATLALAAVARPASATNWWTTTPTVSIGSTVLDVRNFGAMGNGVSDDTAAFQAAIDALPSSGGTIVVPNGNYMINALQGINLRSHTRLSLWGGAYLKAIPNNAERYWIVKAWNVNNVEIEGGYFVGDRTQHQGSTGQWGYDINIEGSSNVYVHDTTLSNSWGDGILVGGTGSGNTVVVSTGVTLNRVTSTNNRRQGLTIAPATQVYVVNSSFTGSNGTAPQSGIDIEPQTQGDTQQVRLENTTLSNNAGNGLEVHENVSILALNGVTAENNHGYGVFTDGPSGVTITHSNLSENYLFGVDIGGNSSNVQITGNTIEWNGDTWFYAHNVSILSEGWNLRDVTIASTATDVTQSNNVISPLK</sequence>
<evidence type="ECO:0000256" key="3">
    <source>
        <dbReference type="SAM" id="SignalP"/>
    </source>
</evidence>
<proteinExistence type="predicted"/>
<dbReference type="InterPro" id="IPR024535">
    <property type="entry name" value="RHGA/B-epi-like_pectate_lyase"/>
</dbReference>
<feature type="chain" id="PRO_5046580986" evidence="3">
    <location>
        <begin position="37"/>
        <end position="381"/>
    </location>
</feature>
<organism evidence="5 6">
    <name type="scientific">Dyella flava</name>
    <dbReference type="NCBI Taxonomy" id="1920170"/>
    <lineage>
        <taxon>Bacteria</taxon>
        <taxon>Pseudomonadati</taxon>
        <taxon>Pseudomonadota</taxon>
        <taxon>Gammaproteobacteria</taxon>
        <taxon>Lysobacterales</taxon>
        <taxon>Rhodanobacteraceae</taxon>
        <taxon>Dyella</taxon>
    </lineage>
</organism>
<evidence type="ECO:0000256" key="1">
    <source>
        <dbReference type="ARBA" id="ARBA00004613"/>
    </source>
</evidence>
<keyword evidence="6" id="KW-1185">Reference proteome</keyword>
<dbReference type="Proteomes" id="UP001430149">
    <property type="component" value="Unassembled WGS sequence"/>
</dbReference>
<keyword evidence="2" id="KW-0964">Secreted</keyword>